<dbReference type="EMBL" id="CP025704">
    <property type="protein sequence ID" value="AUN98281.1"/>
    <property type="molecule type" value="Genomic_DNA"/>
</dbReference>
<organism evidence="1 2">
    <name type="scientific">Bacteriovorax stolpii</name>
    <name type="common">Bdellovibrio stolpii</name>
    <dbReference type="NCBI Taxonomy" id="960"/>
    <lineage>
        <taxon>Bacteria</taxon>
        <taxon>Pseudomonadati</taxon>
        <taxon>Bdellovibrionota</taxon>
        <taxon>Bacteriovoracia</taxon>
        <taxon>Bacteriovoracales</taxon>
        <taxon>Bacteriovoracaceae</taxon>
        <taxon>Bacteriovorax</taxon>
    </lineage>
</organism>
<proteinExistence type="predicted"/>
<gene>
    <name evidence="1" type="ORF">C0V70_09220</name>
</gene>
<dbReference type="Proteomes" id="UP000235584">
    <property type="component" value="Chromosome"/>
</dbReference>
<protein>
    <submittedName>
        <fullName evidence="1">Uncharacterized protein</fullName>
    </submittedName>
</protein>
<accession>A0A2K9NRY8</accession>
<dbReference type="AlphaFoldDB" id="A0A2K9NRY8"/>
<keyword evidence="2" id="KW-1185">Reference proteome</keyword>
<reference evidence="1 2" key="1">
    <citation type="submission" date="2018-01" db="EMBL/GenBank/DDBJ databases">
        <title>Complete genome sequence of Bacteriovorax stolpii DSM12778.</title>
        <authorList>
            <person name="Tang B."/>
            <person name="Chang J."/>
        </authorList>
    </citation>
    <scope>NUCLEOTIDE SEQUENCE [LARGE SCALE GENOMIC DNA]</scope>
    <source>
        <strain evidence="1 2">DSM 12778</strain>
    </source>
</reference>
<sequence length="86" mass="10173">MMNKEDFKQTLIKQYSEVIEEIIVESESVYRSQLDFNELDYRVRSLIQAARVDGLEEGIIWDILERRVPDYYNFAMRASYGTKIAA</sequence>
<name>A0A2K9NRY8_BACTC</name>
<evidence type="ECO:0000313" key="2">
    <source>
        <dbReference type="Proteomes" id="UP000235584"/>
    </source>
</evidence>
<dbReference type="RefSeq" id="WP_102243572.1">
    <property type="nucleotide sequence ID" value="NZ_CP025704.1"/>
</dbReference>
<dbReference type="KEGG" id="bsto:C0V70_09220"/>
<evidence type="ECO:0000313" key="1">
    <source>
        <dbReference type="EMBL" id="AUN98281.1"/>
    </source>
</evidence>